<evidence type="ECO:0000256" key="1">
    <source>
        <dbReference type="SAM" id="MobiDB-lite"/>
    </source>
</evidence>
<feature type="domain" description="Flagellar hook-length control protein-like C-terminal" evidence="2">
    <location>
        <begin position="177"/>
        <end position="259"/>
    </location>
</feature>
<keyword evidence="3" id="KW-0969">Cilium</keyword>
<feature type="compositionally biased region" description="Polar residues" evidence="1">
    <location>
        <begin position="144"/>
        <end position="161"/>
    </location>
</feature>
<dbReference type="EMBL" id="JAEVLS010000008">
    <property type="protein sequence ID" value="MBM0108326.1"/>
    <property type="molecule type" value="Genomic_DNA"/>
</dbReference>
<dbReference type="CDD" id="cd17470">
    <property type="entry name" value="T3SS_Flik_C"/>
    <property type="match status" value="1"/>
</dbReference>
<keyword evidence="4" id="KW-1185">Reference proteome</keyword>
<accession>A0ABS1X519</accession>
<evidence type="ECO:0000259" key="2">
    <source>
        <dbReference type="Pfam" id="PF02120"/>
    </source>
</evidence>
<sequence length="296" mass="30342">MPVASTSTPASAAPAASSSAAPSSVAVDFMSMLGQLAGAAASAPASTAMQAGAGLAVLKEEELENDPESTDMLGMMPLSLPVMPTEAQANAAGAQSATLLGIAVGAGKAQGQAVAPEAQLLTDLIQPEQLSGEGKFEIPELPKTSESASPLRQPELTQSRPVQVPVGHARWAEEIGSRMTMMVEQGKHTASLRLSPEHLGPLEVRITMNGDQASVQFGAQHADTRSAIQDALPRLREMFASQGLSLADANVSREPPRQQSGQPQQASASSAGFASEEGPTAVSAAQVRLGLLDAYA</sequence>
<dbReference type="Pfam" id="PF02120">
    <property type="entry name" value="Flg_hook"/>
    <property type="match status" value="1"/>
</dbReference>
<reference evidence="3 4" key="1">
    <citation type="journal article" date="2021" name="Int. J. Syst. Evol. Microbiol.">
        <title>Steroidobacter gossypii sp. nov., isolated from soil of cotton cropping field.</title>
        <authorList>
            <person name="Huang R."/>
            <person name="Yang S."/>
            <person name="Zhen C."/>
            <person name="Liu W."/>
        </authorList>
    </citation>
    <scope>NUCLEOTIDE SEQUENCE [LARGE SCALE GENOMIC DNA]</scope>
    <source>
        <strain evidence="3 4">S1-65</strain>
    </source>
</reference>
<comment type="caution">
    <text evidence="3">The sequence shown here is derived from an EMBL/GenBank/DDBJ whole genome shotgun (WGS) entry which is preliminary data.</text>
</comment>
<dbReference type="InterPro" id="IPR052563">
    <property type="entry name" value="FliK"/>
</dbReference>
<feature type="region of interest" description="Disordered" evidence="1">
    <location>
        <begin position="1"/>
        <end position="21"/>
    </location>
</feature>
<dbReference type="Gene3D" id="3.30.750.140">
    <property type="match status" value="1"/>
</dbReference>
<dbReference type="RefSeq" id="WP_203170494.1">
    <property type="nucleotide sequence ID" value="NZ_JAEVLS010000008.1"/>
</dbReference>
<evidence type="ECO:0000313" key="4">
    <source>
        <dbReference type="Proteomes" id="UP000661077"/>
    </source>
</evidence>
<protein>
    <submittedName>
        <fullName evidence="3">Flagellar hook-length control protein FliK</fullName>
    </submittedName>
</protein>
<feature type="region of interest" description="Disordered" evidence="1">
    <location>
        <begin position="139"/>
        <end position="162"/>
    </location>
</feature>
<dbReference type="Proteomes" id="UP000661077">
    <property type="component" value="Unassembled WGS sequence"/>
</dbReference>
<dbReference type="PANTHER" id="PTHR37533:SF2">
    <property type="entry name" value="FLAGELLAR HOOK-LENGTH CONTROL PROTEIN"/>
    <property type="match status" value="1"/>
</dbReference>
<organism evidence="3 4">
    <name type="scientific">Steroidobacter gossypii</name>
    <dbReference type="NCBI Taxonomy" id="2805490"/>
    <lineage>
        <taxon>Bacteria</taxon>
        <taxon>Pseudomonadati</taxon>
        <taxon>Pseudomonadota</taxon>
        <taxon>Gammaproteobacteria</taxon>
        <taxon>Steroidobacterales</taxon>
        <taxon>Steroidobacteraceae</taxon>
        <taxon>Steroidobacter</taxon>
    </lineage>
</organism>
<keyword evidence="3" id="KW-0966">Cell projection</keyword>
<dbReference type="InterPro" id="IPR021136">
    <property type="entry name" value="Flagellar_hook_control-like_C"/>
</dbReference>
<proteinExistence type="predicted"/>
<name>A0ABS1X519_9GAMM</name>
<feature type="compositionally biased region" description="Low complexity" evidence="1">
    <location>
        <begin position="257"/>
        <end position="279"/>
    </location>
</feature>
<feature type="region of interest" description="Disordered" evidence="1">
    <location>
        <begin position="250"/>
        <end position="279"/>
    </location>
</feature>
<gene>
    <name evidence="3" type="ORF">JM946_26645</name>
</gene>
<evidence type="ECO:0000313" key="3">
    <source>
        <dbReference type="EMBL" id="MBM0108326.1"/>
    </source>
</evidence>
<dbReference type="PANTHER" id="PTHR37533">
    <property type="entry name" value="FLAGELLAR HOOK-LENGTH CONTROL PROTEIN"/>
    <property type="match status" value="1"/>
</dbReference>
<dbReference type="InterPro" id="IPR038610">
    <property type="entry name" value="FliK-like_C_sf"/>
</dbReference>
<keyword evidence="3" id="KW-0282">Flagellum</keyword>